<reference evidence="1 2" key="1">
    <citation type="journal article" date="2019" name="Sci. Rep.">
        <title>Orb-weaving spider Araneus ventricosus genome elucidates the spidroin gene catalogue.</title>
        <authorList>
            <person name="Kono N."/>
            <person name="Nakamura H."/>
            <person name="Ohtoshi R."/>
            <person name="Moran D.A.P."/>
            <person name="Shinohara A."/>
            <person name="Yoshida Y."/>
            <person name="Fujiwara M."/>
            <person name="Mori M."/>
            <person name="Tomita M."/>
            <person name="Arakawa K."/>
        </authorList>
    </citation>
    <scope>NUCLEOTIDE SEQUENCE [LARGE SCALE GENOMIC DNA]</scope>
</reference>
<dbReference type="AlphaFoldDB" id="A0A4Y2R973"/>
<dbReference type="EMBL" id="BGPR01016232">
    <property type="protein sequence ID" value="GBN72307.1"/>
    <property type="molecule type" value="Genomic_DNA"/>
</dbReference>
<organism evidence="1 2">
    <name type="scientific">Araneus ventricosus</name>
    <name type="common">Orbweaver spider</name>
    <name type="synonym">Epeira ventricosa</name>
    <dbReference type="NCBI Taxonomy" id="182803"/>
    <lineage>
        <taxon>Eukaryota</taxon>
        <taxon>Metazoa</taxon>
        <taxon>Ecdysozoa</taxon>
        <taxon>Arthropoda</taxon>
        <taxon>Chelicerata</taxon>
        <taxon>Arachnida</taxon>
        <taxon>Araneae</taxon>
        <taxon>Araneomorphae</taxon>
        <taxon>Entelegynae</taxon>
        <taxon>Araneoidea</taxon>
        <taxon>Araneidae</taxon>
        <taxon>Araneus</taxon>
    </lineage>
</organism>
<dbReference type="Proteomes" id="UP000499080">
    <property type="component" value="Unassembled WGS sequence"/>
</dbReference>
<proteinExistence type="predicted"/>
<evidence type="ECO:0000313" key="2">
    <source>
        <dbReference type="Proteomes" id="UP000499080"/>
    </source>
</evidence>
<protein>
    <submittedName>
        <fullName evidence="1">Uncharacterized protein</fullName>
    </submittedName>
</protein>
<accession>A0A4Y2R973</accession>
<comment type="caution">
    <text evidence="1">The sequence shown here is derived from an EMBL/GenBank/DDBJ whole genome shotgun (WGS) entry which is preliminary data.</text>
</comment>
<gene>
    <name evidence="1" type="ORF">AVEN_120313_1</name>
</gene>
<name>A0A4Y2R973_ARAVE</name>
<dbReference type="OrthoDB" id="6433575at2759"/>
<sequence>MMRQHDVNKAVDFVIKCLLKAADIAIPKSSGNILRLYKPWWNDNCNAAKKAERRAWDKSRRYPTTTNRIAFKRAKSFFRKIRRQSKNGSFQKYVSSIQGHLSSKRMWEKVGKILGTNKSYQGISFLQTNGQFVSHT</sequence>
<evidence type="ECO:0000313" key="1">
    <source>
        <dbReference type="EMBL" id="GBN72307.1"/>
    </source>
</evidence>
<keyword evidence="2" id="KW-1185">Reference proteome</keyword>